<feature type="region of interest" description="Disordered" evidence="1">
    <location>
        <begin position="640"/>
        <end position="681"/>
    </location>
</feature>
<evidence type="ECO:0000313" key="3">
    <source>
        <dbReference type="EMBL" id="KAG9509406.1"/>
    </source>
</evidence>
<feature type="compositionally biased region" description="Polar residues" evidence="1">
    <location>
        <begin position="462"/>
        <end position="471"/>
    </location>
</feature>
<dbReference type="EMBL" id="JAIFTH010000491">
    <property type="protein sequence ID" value="KAG9509406.1"/>
    <property type="molecule type" value="Genomic_DNA"/>
</dbReference>
<dbReference type="Pfam" id="PF07727">
    <property type="entry name" value="RVT_2"/>
    <property type="match status" value="1"/>
</dbReference>
<dbReference type="CDD" id="cd18507">
    <property type="entry name" value="BACK_GPRS_like"/>
    <property type="match status" value="1"/>
</dbReference>
<dbReference type="InterPro" id="IPR043502">
    <property type="entry name" value="DNA/RNA_pol_sf"/>
</dbReference>
<dbReference type="InterPro" id="IPR000210">
    <property type="entry name" value="BTB/POZ_dom"/>
</dbReference>
<feature type="region of interest" description="Disordered" evidence="1">
    <location>
        <begin position="160"/>
        <end position="203"/>
    </location>
</feature>
<feature type="compositionally biased region" description="Polar residues" evidence="1">
    <location>
        <begin position="1188"/>
        <end position="1201"/>
    </location>
</feature>
<feature type="region of interest" description="Disordered" evidence="1">
    <location>
        <begin position="999"/>
        <end position="1105"/>
    </location>
</feature>
<feature type="compositionally biased region" description="Polar residues" evidence="1">
    <location>
        <begin position="85"/>
        <end position="95"/>
    </location>
</feature>
<feature type="region of interest" description="Disordered" evidence="1">
    <location>
        <begin position="1188"/>
        <end position="1245"/>
    </location>
</feature>
<feature type="compositionally biased region" description="Basic residues" evidence="1">
    <location>
        <begin position="2044"/>
        <end position="2053"/>
    </location>
</feature>
<feature type="compositionally biased region" description="Low complexity" evidence="1">
    <location>
        <begin position="335"/>
        <end position="346"/>
    </location>
</feature>
<organism evidence="3 4">
    <name type="scientific">Fragariocoptes setiger</name>
    <dbReference type="NCBI Taxonomy" id="1670756"/>
    <lineage>
        <taxon>Eukaryota</taxon>
        <taxon>Metazoa</taxon>
        <taxon>Ecdysozoa</taxon>
        <taxon>Arthropoda</taxon>
        <taxon>Chelicerata</taxon>
        <taxon>Arachnida</taxon>
        <taxon>Acari</taxon>
        <taxon>Acariformes</taxon>
        <taxon>Trombidiformes</taxon>
        <taxon>Prostigmata</taxon>
        <taxon>Eupodina</taxon>
        <taxon>Eriophyoidea</taxon>
        <taxon>Phytoptidae</taxon>
        <taxon>Fragariocoptes</taxon>
    </lineage>
</organism>
<dbReference type="PANTHER" id="PTHR24410">
    <property type="entry name" value="HL07962P-RELATED"/>
    <property type="match status" value="1"/>
</dbReference>
<dbReference type="Gene3D" id="1.25.40.420">
    <property type="match status" value="1"/>
</dbReference>
<proteinExistence type="predicted"/>
<feature type="compositionally biased region" description="Low complexity" evidence="1">
    <location>
        <begin position="368"/>
        <end position="380"/>
    </location>
</feature>
<evidence type="ECO:0000259" key="2">
    <source>
        <dbReference type="SMART" id="SM00225"/>
    </source>
</evidence>
<dbReference type="CDD" id="cd18186">
    <property type="entry name" value="BTB_POZ_ZBTB_KLHL-like"/>
    <property type="match status" value="1"/>
</dbReference>
<dbReference type="InterPro" id="IPR013103">
    <property type="entry name" value="RVT_2"/>
</dbReference>
<feature type="domain" description="BTB" evidence="2">
    <location>
        <begin position="940"/>
        <end position="1173"/>
    </location>
</feature>
<dbReference type="InterPro" id="IPR051481">
    <property type="entry name" value="BTB-POZ/Galectin-3-binding"/>
</dbReference>
<feature type="compositionally biased region" description="Polar residues" evidence="1">
    <location>
        <begin position="168"/>
        <end position="180"/>
    </location>
</feature>
<feature type="compositionally biased region" description="Basic and acidic residues" evidence="1">
    <location>
        <begin position="1876"/>
        <end position="1890"/>
    </location>
</feature>
<feature type="compositionally biased region" description="Basic and acidic residues" evidence="1">
    <location>
        <begin position="641"/>
        <end position="665"/>
    </location>
</feature>
<dbReference type="InterPro" id="IPR011333">
    <property type="entry name" value="SKP1/BTB/POZ_sf"/>
</dbReference>
<protein>
    <recommendedName>
        <fullName evidence="2">BTB domain-containing protein</fullName>
    </recommendedName>
</protein>
<feature type="compositionally biased region" description="Low complexity" evidence="1">
    <location>
        <begin position="857"/>
        <end position="885"/>
    </location>
</feature>
<dbReference type="Gene3D" id="3.30.710.10">
    <property type="entry name" value="Potassium Channel Kv1.1, Chain A"/>
    <property type="match status" value="2"/>
</dbReference>
<feature type="compositionally biased region" description="Low complexity" evidence="1">
    <location>
        <begin position="124"/>
        <end position="134"/>
    </location>
</feature>
<feature type="compositionally biased region" description="Low complexity" evidence="1">
    <location>
        <begin position="304"/>
        <end position="317"/>
    </location>
</feature>
<feature type="region of interest" description="Disordered" evidence="1">
    <location>
        <begin position="241"/>
        <end position="380"/>
    </location>
</feature>
<feature type="compositionally biased region" description="Polar residues" evidence="1">
    <location>
        <begin position="294"/>
        <end position="303"/>
    </location>
</feature>
<feature type="region of interest" description="Disordered" evidence="1">
    <location>
        <begin position="27"/>
        <end position="148"/>
    </location>
</feature>
<evidence type="ECO:0000313" key="4">
    <source>
        <dbReference type="Proteomes" id="UP000825002"/>
    </source>
</evidence>
<dbReference type="SMART" id="SM00225">
    <property type="entry name" value="BTB"/>
    <property type="match status" value="1"/>
</dbReference>
<feature type="region of interest" description="Disordered" evidence="1">
    <location>
        <begin position="694"/>
        <end position="717"/>
    </location>
</feature>
<feature type="compositionally biased region" description="Basic and acidic residues" evidence="1">
    <location>
        <begin position="273"/>
        <end position="285"/>
    </location>
</feature>
<accession>A0ABQ7S7Q2</accession>
<dbReference type="SUPFAM" id="SSF56672">
    <property type="entry name" value="DNA/RNA polymerases"/>
    <property type="match status" value="1"/>
</dbReference>
<feature type="compositionally biased region" description="Low complexity" evidence="1">
    <location>
        <begin position="253"/>
        <end position="267"/>
    </location>
</feature>
<dbReference type="PANTHER" id="PTHR24410:SF46">
    <property type="entry name" value="SERINE-ENRICHED PROTEIN"/>
    <property type="match status" value="1"/>
</dbReference>
<feature type="compositionally biased region" description="Basic residues" evidence="1">
    <location>
        <begin position="1891"/>
        <end position="1904"/>
    </location>
</feature>
<feature type="compositionally biased region" description="Polar residues" evidence="1">
    <location>
        <begin position="1863"/>
        <end position="1872"/>
    </location>
</feature>
<evidence type="ECO:0000256" key="1">
    <source>
        <dbReference type="SAM" id="MobiDB-lite"/>
    </source>
</evidence>
<name>A0ABQ7S7Q2_9ACAR</name>
<feature type="non-terminal residue" evidence="3">
    <location>
        <position position="1"/>
    </location>
</feature>
<dbReference type="Pfam" id="PF07707">
    <property type="entry name" value="BACK"/>
    <property type="match status" value="1"/>
</dbReference>
<feature type="region of interest" description="Disordered" evidence="1">
    <location>
        <begin position="424"/>
        <end position="492"/>
    </location>
</feature>
<feature type="compositionally biased region" description="Polar residues" evidence="1">
    <location>
        <begin position="1047"/>
        <end position="1065"/>
    </location>
</feature>
<feature type="compositionally biased region" description="Gly residues" evidence="1">
    <location>
        <begin position="1972"/>
        <end position="1989"/>
    </location>
</feature>
<dbReference type="Proteomes" id="UP000825002">
    <property type="component" value="Unassembled WGS sequence"/>
</dbReference>
<feature type="compositionally biased region" description="Polar residues" evidence="1">
    <location>
        <begin position="1208"/>
        <end position="1235"/>
    </location>
</feature>
<feature type="compositionally biased region" description="Low complexity" evidence="1">
    <location>
        <begin position="1024"/>
        <end position="1046"/>
    </location>
</feature>
<keyword evidence="4" id="KW-1185">Reference proteome</keyword>
<comment type="caution">
    <text evidence="3">The sequence shown here is derived from an EMBL/GenBank/DDBJ whole genome shotgun (WGS) entry which is preliminary data.</text>
</comment>
<feature type="compositionally biased region" description="Polar residues" evidence="1">
    <location>
        <begin position="1086"/>
        <end position="1105"/>
    </location>
</feature>
<feature type="compositionally biased region" description="Low complexity" evidence="1">
    <location>
        <begin position="669"/>
        <end position="681"/>
    </location>
</feature>
<feature type="region of interest" description="Disordered" evidence="1">
    <location>
        <begin position="764"/>
        <end position="787"/>
    </location>
</feature>
<feature type="region of interest" description="Disordered" evidence="1">
    <location>
        <begin position="1859"/>
        <end position="2060"/>
    </location>
</feature>
<feature type="compositionally biased region" description="Polar residues" evidence="1">
    <location>
        <begin position="429"/>
        <end position="439"/>
    </location>
</feature>
<dbReference type="SUPFAM" id="SSF54695">
    <property type="entry name" value="POZ domain"/>
    <property type="match status" value="1"/>
</dbReference>
<feature type="compositionally biased region" description="Basic and acidic residues" evidence="1">
    <location>
        <begin position="63"/>
        <end position="83"/>
    </location>
</feature>
<reference evidence="3 4" key="1">
    <citation type="submission" date="2020-10" db="EMBL/GenBank/DDBJ databases">
        <authorList>
            <person name="Klimov P.B."/>
            <person name="Dyachkov S.M."/>
            <person name="Chetverikov P.E."/>
        </authorList>
    </citation>
    <scope>NUCLEOTIDE SEQUENCE [LARGE SCALE GENOMIC DNA]</scope>
    <source>
        <strain evidence="3">BMOC 18-1129-001#AD2665</strain>
        <tissue evidence="3">Entire mites</tissue>
    </source>
</reference>
<dbReference type="InterPro" id="IPR011705">
    <property type="entry name" value="BACK"/>
</dbReference>
<sequence length="2060" mass="223540">GADIEAEQIGYRETDLSRWIQQQWQQQRGASVMSQRPPIPPRPLRSIAIAPSQGVESSSGECYNREGNIDLDVKPKTITKETSDVVATQKGTSRPGSKKYRMLRNDSRRQHQRRMTTPKRDLSPDSSGPGSASPCVTPTQTHTSRKQLLSRWATLVSVTGGSGERLSQHNISHRGQTQHSPRARSGEPGAPGSKMRRADTSGAGSVANAVSSLWATLSLYRFASSRNNVASYQSMSTAFNETPPAIGKSKHGQPSAQESSQSSSPVSRGFWSRRRDSRSPIDRKSSPPLLAHQTIDQHGQLTNKPSSLLSSPKVSTTTINQIHHPENVATSSIANDKNNSNNNHNSDNNDKFTLQQQHQQQSEEKNQFDNSNNNNNNNEQQLNSAPVVIVVPLNEGAPQVSVSAPVHSRGRRDWARLKARLRAYRRQSKGSPKASTPTHQVDAAGKKQSSEIRVQNKGEVSDGSNKSPTNKQQQQRRQQQTADDEQVVPNDQDLVLVTTTTTQTISTITTTSTSTTTTSSVTTTSQTNNSKRKMAQFKQMITRQQSVDSYRSAQLRRAKQRHLATATGNSNNDGVDTGEMCGANSTRSGVRRSDELVEAIDLMVSPMSLQQAAAIGKPESRKQLVSNYVATPIAVVTGPVDETRRDNTSQDKTKLTDTKSCDSTHDANSSGGSSSSKPSVKVLRDSLRLPVQSITTNCNNNNNHSSNNNISNGTTTGTYNKDNSNNIAAPQFGYAGSFSGSITPTYALNGGLVSPGLSALAGQQQQAHCPGGVSPSPSAASTSTGATTGANMSAQVRYKYSNASTISSITGRASIVSSNCQMNQSTTMLANAAETTSVASAGGNSTIGVTSVTAGTTSTTAGASQNNANDNNNNNNNNSNHNNNNNHDHKNSNTIGSGRYIAEQQPAPIAAALAAAESIYDNRCDLGEEMKFLASLPELCDITFLVGETREPVCAVRSVLAARSRVFHKILFGSRFAPLGGLNERNAQRRDQRMRHTFDEHTAETTNNASGTSSKLIDQTSDQTGNNTHNNNNNSATNNTAATRATSIDSQGGHTADSGINSAVRSSMSGSTGSGGAIHSGRRFLGSSNTKRANETSGNLNTLSSASGTTTMLNAEPVKTMIIEEFEPDVFRQLIEYIHTGCVLLQARTLLEVVVTSDVVPARHKDKSRQHQTANASNITFMIEHKTPQVTPESDASNVQTTDDESHQSSVQTGVEKQTSTPVDTSTERGTSGKQTKVVGAKTRKIPPRNVKSTYARNLAAIIDGSECLNFSKLDNYQQAINADDSADWKAAIDDELRAHARNNTWELVPKTKQMKEISAKWVFKLKHAADGSIERRKARLVARGFVQVAGVDYGEIFAPVVRMDSIRLLFSLCAQFNLGLEQFDIATAFLNGVVEEDLYLQPPEGLSVPAGYTCKLKKSLYSLKQAPRCWKNRFTEMLRLFNMKQTTSHPCVFVSKEPELMYLAVYVDDGLVFAKNKGGHSAYTFIRVDTLNVFWNVLTADPKAVATPLEAGHILNKPSTLEQEPIQGVPYAEAVGSLLYCAMATRPDIAFALPVLSKFTKSPRPQHWQAVKREFWYLRGTMDYGLLYKPISNPRIVCYSDADYAGDHENRRSTSGMICMINSGGMVNDVPFVSKHSNRAALHCQPLRLSVAVAMAVKELIWLKHFVNEVFQCLLNAADYYGLEQLRKACLRFVTCCISVDTVCSLLSTAERYIQYKCTKSIVQKVLEFVDQHANEVFRLNAFGLLPEHVVRLILARDSLKADELIKFNGVYTWCEHYCRQYELTNMADVMANFLEFIEFHKIPTHALVKDIHPTGLVPDTLVMSALAHQADPTTIEAPPARLRRMTLPANTAAAVTNFANPSGTSHFSNVSSSSKRDSATSSKRDSKAHNAHQSKTNRRHKTGSNASPTLMWFASHISGGTPPGDTPTTSSVSGEAKQVVRKARALLRHMSSSASEAGSGGGTQVASTSPGGGSPGATGVSGVGSGGVVPTSADGKPSRGRSFRELTIRRIFKTSSSTSPTRIVGPASGSDKFALIRQQRAPSKRRKQLPFRRSDTHR</sequence>
<feature type="region of interest" description="Disordered" evidence="1">
    <location>
        <begin position="857"/>
        <end position="896"/>
    </location>
</feature>
<feature type="compositionally biased region" description="Polar residues" evidence="1">
    <location>
        <begin position="1004"/>
        <end position="1023"/>
    </location>
</feature>
<feature type="compositionally biased region" description="Basic and acidic residues" evidence="1">
    <location>
        <begin position="444"/>
        <end position="460"/>
    </location>
</feature>
<gene>
    <name evidence="3" type="ORF">GZH46_02077</name>
</gene>